<feature type="domain" description="Signal transduction histidine kinase internal region" evidence="3">
    <location>
        <begin position="158"/>
        <end position="236"/>
    </location>
</feature>
<keyword evidence="2" id="KW-0812">Transmembrane</keyword>
<evidence type="ECO:0000259" key="3">
    <source>
        <dbReference type="Pfam" id="PF06580"/>
    </source>
</evidence>
<gene>
    <name evidence="4" type="ORF">AFM12_13225</name>
</gene>
<dbReference type="EMBL" id="LGTQ01000010">
    <property type="protein sequence ID" value="KPM47468.1"/>
    <property type="molecule type" value="Genomic_DNA"/>
</dbReference>
<dbReference type="SUPFAM" id="SSF55874">
    <property type="entry name" value="ATPase domain of HSP90 chaperone/DNA topoisomerase II/histidine kinase"/>
    <property type="match status" value="1"/>
</dbReference>
<comment type="caution">
    <text evidence="4">The sequence shown here is derived from an EMBL/GenBank/DDBJ whole genome shotgun (WGS) entry which is preliminary data.</text>
</comment>
<dbReference type="Pfam" id="PF06580">
    <property type="entry name" value="His_kinase"/>
    <property type="match status" value="1"/>
</dbReference>
<dbReference type="PANTHER" id="PTHR34220">
    <property type="entry name" value="SENSOR HISTIDINE KINASE YPDA"/>
    <property type="match status" value="1"/>
</dbReference>
<keyword evidence="1" id="KW-0175">Coiled coil</keyword>
<sequence length="353" mass="40811">MGSKKAYWIYQIVGWSVYFLSDLANNLAFLTFNFDEFNRIIGSIVVNVAAGVAMTHIFRVIFKRYHWIKLPVTQLVLRSIGVVGLITFVLAAINIPIGSEFINTEKMNWAIRDISYIINYGKPVLIWVLIYVFYAYATERRNAEVERVKLEASMKETEAKVLRAQMNPHFVFNALNSIRALITEDPKKASNGITQLSNLLRSSLITHRRTTVSLKEELKTIEDYLSLEKIRYEDRLQSKFDIAPNTLSIQVPPMMLQTLVENAIKHGVQKALRWGFIEIKTLIENNHLAIIIRNTGQLEDNKNKRNSTGFGIENTKRRLHLLYGNRFKFNIHQEDKLTVRAEIWIPLDQPKES</sequence>
<protein>
    <submittedName>
        <fullName evidence="4">Histidine kinase</fullName>
    </submittedName>
</protein>
<dbReference type="InterPro" id="IPR050640">
    <property type="entry name" value="Bact_2-comp_sensor_kinase"/>
</dbReference>
<feature type="transmembrane region" description="Helical" evidence="2">
    <location>
        <begin position="74"/>
        <end position="97"/>
    </location>
</feature>
<proteinExistence type="predicted"/>
<dbReference type="Proteomes" id="UP000050454">
    <property type="component" value="Unassembled WGS sequence"/>
</dbReference>
<keyword evidence="2" id="KW-0472">Membrane</keyword>
<dbReference type="GO" id="GO:0016020">
    <property type="term" value="C:membrane"/>
    <property type="evidence" value="ECO:0007669"/>
    <property type="project" value="InterPro"/>
</dbReference>
<dbReference type="InterPro" id="IPR010559">
    <property type="entry name" value="Sig_transdc_His_kin_internal"/>
</dbReference>
<dbReference type="GO" id="GO:0000155">
    <property type="term" value="F:phosphorelay sensor kinase activity"/>
    <property type="evidence" value="ECO:0007669"/>
    <property type="project" value="InterPro"/>
</dbReference>
<dbReference type="STRING" id="1605367.AFM12_13225"/>
<evidence type="ECO:0000313" key="5">
    <source>
        <dbReference type="Proteomes" id="UP000050454"/>
    </source>
</evidence>
<dbReference type="OrthoDB" id="9792992at2"/>
<accession>A0A0N8H9I5</accession>
<feature type="coiled-coil region" evidence="1">
    <location>
        <begin position="140"/>
        <end position="167"/>
    </location>
</feature>
<dbReference type="PATRIC" id="fig|1605367.3.peg.38"/>
<keyword evidence="2" id="KW-1133">Transmembrane helix</keyword>
<dbReference type="Gene3D" id="3.30.565.10">
    <property type="entry name" value="Histidine kinase-like ATPase, C-terminal domain"/>
    <property type="match status" value="1"/>
</dbReference>
<reference evidence="4 5" key="1">
    <citation type="submission" date="2015-07" db="EMBL/GenBank/DDBJ databases">
        <title>The draft genome sequence of Leadbetterella sp. JN14-9.</title>
        <authorList>
            <person name="Liu Y."/>
            <person name="Du J."/>
            <person name="Shao Z."/>
        </authorList>
    </citation>
    <scope>NUCLEOTIDE SEQUENCE [LARGE SCALE GENOMIC DNA]</scope>
    <source>
        <strain evidence="4 5">JN14-9</strain>
    </source>
</reference>
<evidence type="ECO:0000313" key="4">
    <source>
        <dbReference type="EMBL" id="KPM47468.1"/>
    </source>
</evidence>
<dbReference type="RefSeq" id="WP_055149010.1">
    <property type="nucleotide sequence ID" value="NZ_JXSZ01000010.1"/>
</dbReference>
<feature type="transmembrane region" description="Helical" evidence="2">
    <location>
        <begin position="40"/>
        <end position="62"/>
    </location>
</feature>
<keyword evidence="4" id="KW-0418">Kinase</keyword>
<dbReference type="InterPro" id="IPR036890">
    <property type="entry name" value="HATPase_C_sf"/>
</dbReference>
<name>A0A0N8H9I5_9BACT</name>
<dbReference type="PANTHER" id="PTHR34220:SF7">
    <property type="entry name" value="SENSOR HISTIDINE KINASE YPDA"/>
    <property type="match status" value="1"/>
</dbReference>
<dbReference type="AlphaFoldDB" id="A0A0N8H9I5"/>
<feature type="transmembrane region" description="Helical" evidence="2">
    <location>
        <begin position="12"/>
        <end position="34"/>
    </location>
</feature>
<keyword evidence="5" id="KW-1185">Reference proteome</keyword>
<evidence type="ECO:0000256" key="2">
    <source>
        <dbReference type="SAM" id="Phobius"/>
    </source>
</evidence>
<evidence type="ECO:0000256" key="1">
    <source>
        <dbReference type="SAM" id="Coils"/>
    </source>
</evidence>
<keyword evidence="4" id="KW-0808">Transferase</keyword>
<organism evidence="4 5">
    <name type="scientific">Jiulongibacter sediminis</name>
    <dbReference type="NCBI Taxonomy" id="1605367"/>
    <lineage>
        <taxon>Bacteria</taxon>
        <taxon>Pseudomonadati</taxon>
        <taxon>Bacteroidota</taxon>
        <taxon>Cytophagia</taxon>
        <taxon>Cytophagales</taxon>
        <taxon>Leadbetterellaceae</taxon>
        <taxon>Jiulongibacter</taxon>
    </lineage>
</organism>
<feature type="transmembrane region" description="Helical" evidence="2">
    <location>
        <begin position="117"/>
        <end position="137"/>
    </location>
</feature>